<comment type="function">
    <text evidence="7">Catalyzes the ATP-dependent amidation of the two carboxylate groups at positions a and c of cobyrinate, using either L-glutamine or ammonia as the nitrogen source.</text>
</comment>
<dbReference type="NCBIfam" id="TIGR00379">
    <property type="entry name" value="cobB"/>
    <property type="match status" value="1"/>
</dbReference>
<dbReference type="Pfam" id="PF07685">
    <property type="entry name" value="GATase_3"/>
    <property type="match status" value="1"/>
</dbReference>
<comment type="cofactor">
    <cofactor evidence="1 7">
        <name>Mg(2+)</name>
        <dbReference type="ChEBI" id="CHEBI:18420"/>
    </cofactor>
</comment>
<dbReference type="CDD" id="cd05388">
    <property type="entry name" value="CobB_N"/>
    <property type="match status" value="1"/>
</dbReference>
<accession>A0A1G6ULK3</accession>
<dbReference type="InterPro" id="IPR029062">
    <property type="entry name" value="Class_I_gatase-like"/>
</dbReference>
<proteinExistence type="inferred from homology"/>
<evidence type="ECO:0000256" key="7">
    <source>
        <dbReference type="HAMAP-Rule" id="MF_00027"/>
    </source>
</evidence>
<evidence type="ECO:0000256" key="6">
    <source>
        <dbReference type="ARBA" id="ARBA00022962"/>
    </source>
</evidence>
<dbReference type="CDD" id="cd03130">
    <property type="entry name" value="GATase1_CobB"/>
    <property type="match status" value="1"/>
</dbReference>
<evidence type="ECO:0000313" key="10">
    <source>
        <dbReference type="EMBL" id="SDD41457.1"/>
    </source>
</evidence>
<dbReference type="GO" id="GO:0009236">
    <property type="term" value="P:cobalamin biosynthetic process"/>
    <property type="evidence" value="ECO:0007669"/>
    <property type="project" value="UniProtKB-UniRule"/>
</dbReference>
<dbReference type="Proteomes" id="UP000198995">
    <property type="component" value="Unassembled WGS sequence"/>
</dbReference>
<dbReference type="SUPFAM" id="SSF52317">
    <property type="entry name" value="Class I glutamine amidotransferase-like"/>
    <property type="match status" value="1"/>
</dbReference>
<dbReference type="PANTHER" id="PTHR43873">
    <property type="entry name" value="COBYRINATE A,C-DIAMIDE SYNTHASE"/>
    <property type="match status" value="1"/>
</dbReference>
<dbReference type="InterPro" id="IPR004484">
    <property type="entry name" value="CbiA/CobB_synth"/>
</dbReference>
<comment type="similarity">
    <text evidence="7">Belongs to the CobB/CbiA family.</text>
</comment>
<dbReference type="GO" id="GO:0005524">
    <property type="term" value="F:ATP binding"/>
    <property type="evidence" value="ECO:0007669"/>
    <property type="project" value="UniProtKB-UniRule"/>
</dbReference>
<keyword evidence="5 7" id="KW-0460">Magnesium</keyword>
<evidence type="ECO:0000256" key="2">
    <source>
        <dbReference type="ARBA" id="ARBA00022598"/>
    </source>
</evidence>
<keyword evidence="4 7" id="KW-0067">ATP-binding</keyword>
<keyword evidence="3 7" id="KW-0547">Nucleotide-binding</keyword>
<dbReference type="UniPathway" id="UPA00148">
    <property type="reaction ID" value="UER00231"/>
</dbReference>
<dbReference type="STRING" id="2741.SAMN04489866_10375"/>
<dbReference type="Gene3D" id="3.40.50.880">
    <property type="match status" value="1"/>
</dbReference>
<dbReference type="Pfam" id="PF01656">
    <property type="entry name" value="CbiA"/>
    <property type="match status" value="1"/>
</dbReference>
<organism evidence="10 11">
    <name type="scientific">Peptococcus niger</name>
    <dbReference type="NCBI Taxonomy" id="2741"/>
    <lineage>
        <taxon>Bacteria</taxon>
        <taxon>Bacillati</taxon>
        <taxon>Bacillota</taxon>
        <taxon>Clostridia</taxon>
        <taxon>Eubacteriales</taxon>
        <taxon>Peptococcaceae</taxon>
        <taxon>Peptococcus</taxon>
    </lineage>
</organism>
<comment type="catalytic activity">
    <reaction evidence="7">
        <text>cob(II)yrinate + 2 L-glutamine + 2 ATP + 2 H2O = cob(II)yrinate a,c diamide + 2 L-glutamate + 2 ADP + 2 phosphate + 2 H(+)</text>
        <dbReference type="Rhea" id="RHEA:26289"/>
        <dbReference type="ChEBI" id="CHEBI:15377"/>
        <dbReference type="ChEBI" id="CHEBI:15378"/>
        <dbReference type="ChEBI" id="CHEBI:29985"/>
        <dbReference type="ChEBI" id="CHEBI:30616"/>
        <dbReference type="ChEBI" id="CHEBI:43474"/>
        <dbReference type="ChEBI" id="CHEBI:58359"/>
        <dbReference type="ChEBI" id="CHEBI:58537"/>
        <dbReference type="ChEBI" id="CHEBI:58894"/>
        <dbReference type="ChEBI" id="CHEBI:456216"/>
        <dbReference type="EC" id="6.3.5.11"/>
    </reaction>
</comment>
<dbReference type="NCBIfam" id="NF002204">
    <property type="entry name" value="PRK01077.1"/>
    <property type="match status" value="1"/>
</dbReference>
<dbReference type="HAMAP" id="MF_00027">
    <property type="entry name" value="CobB_CbiA"/>
    <property type="match status" value="1"/>
</dbReference>
<evidence type="ECO:0000313" key="11">
    <source>
        <dbReference type="Proteomes" id="UP000198995"/>
    </source>
</evidence>
<gene>
    <name evidence="7" type="primary">cbiA</name>
    <name evidence="10" type="ORF">SAMN04489866_10375</name>
</gene>
<feature type="domain" description="CobB/CobQ-like glutamine amidotransferase" evidence="9">
    <location>
        <begin position="251"/>
        <end position="450"/>
    </location>
</feature>
<dbReference type="SUPFAM" id="SSF52540">
    <property type="entry name" value="P-loop containing nucleoside triphosphate hydrolases"/>
    <property type="match status" value="1"/>
</dbReference>
<evidence type="ECO:0000256" key="5">
    <source>
        <dbReference type="ARBA" id="ARBA00022842"/>
    </source>
</evidence>
<dbReference type="InterPro" id="IPR011698">
    <property type="entry name" value="GATase_3"/>
</dbReference>
<dbReference type="EMBL" id="FNAF01000003">
    <property type="protein sequence ID" value="SDD41457.1"/>
    <property type="molecule type" value="Genomic_DNA"/>
</dbReference>
<keyword evidence="6 7" id="KW-0315">Glutamine amidotransferase</keyword>
<keyword evidence="2 7" id="KW-0436">Ligase</keyword>
<reference evidence="10 11" key="1">
    <citation type="submission" date="2016-10" db="EMBL/GenBank/DDBJ databases">
        <authorList>
            <person name="de Groot N.N."/>
        </authorList>
    </citation>
    <scope>NUCLEOTIDE SEQUENCE [LARGE SCALE GENOMIC DNA]</scope>
    <source>
        <strain evidence="10 11">DSM 20475</strain>
    </source>
</reference>
<name>A0A1G6ULK3_PEPNI</name>
<feature type="domain" description="CobQ/CobB/MinD/ParA nucleotide binding" evidence="8">
    <location>
        <begin position="8"/>
        <end position="193"/>
    </location>
</feature>
<evidence type="ECO:0000259" key="9">
    <source>
        <dbReference type="Pfam" id="PF07685"/>
    </source>
</evidence>
<protein>
    <recommendedName>
        <fullName evidence="7">Cobyrinate a,c-diamide synthase</fullName>
        <ecNumber evidence="7">6.3.5.11</ecNumber>
    </recommendedName>
    <alternativeName>
        <fullName evidence="7">Cobyrinic acid a,c-diamide synthetase</fullName>
    </alternativeName>
</protein>
<comment type="domain">
    <text evidence="7">Comprises of two domains. The C-terminal domain contains the binding site for glutamine and catalyzes the hydrolysis of this substrate to glutamate and ammonia. The N-terminal domain is anticipated to bind ATP and cobyrinate and catalyzes the ultimate synthesis of the diamide product. The ammonia produced via the glutaminase domain is probably translocated to the adjacent domain via a molecular tunnel, where it reacts with an activated intermediate.</text>
</comment>
<comment type="pathway">
    <text evidence="7">Cofactor biosynthesis; adenosylcobalamin biosynthesis; cob(II)yrinate a,c-diamide from sirohydrochlorin (anaerobic route): step 10/10.</text>
</comment>
<dbReference type="PANTHER" id="PTHR43873:SF1">
    <property type="entry name" value="COBYRINATE A,C-DIAMIDE SYNTHASE"/>
    <property type="match status" value="1"/>
</dbReference>
<dbReference type="Gene3D" id="3.40.50.300">
    <property type="entry name" value="P-loop containing nucleotide triphosphate hydrolases"/>
    <property type="match status" value="1"/>
</dbReference>
<dbReference type="GO" id="GO:0042242">
    <property type="term" value="F:cobyrinic acid a,c-diamide synthase activity"/>
    <property type="evidence" value="ECO:0007669"/>
    <property type="project" value="UniProtKB-UniRule"/>
</dbReference>
<evidence type="ECO:0000256" key="3">
    <source>
        <dbReference type="ARBA" id="ARBA00022741"/>
    </source>
</evidence>
<evidence type="ECO:0000256" key="1">
    <source>
        <dbReference type="ARBA" id="ARBA00001946"/>
    </source>
</evidence>
<dbReference type="EC" id="6.3.5.11" evidence="7"/>
<dbReference type="AlphaFoldDB" id="A0A1G6ULK3"/>
<dbReference type="PROSITE" id="PS51274">
    <property type="entry name" value="GATASE_COBBQ"/>
    <property type="match status" value="1"/>
</dbReference>
<dbReference type="InterPro" id="IPR002586">
    <property type="entry name" value="CobQ/CobB/MinD/ParA_Nub-bd_dom"/>
</dbReference>
<evidence type="ECO:0000259" key="8">
    <source>
        <dbReference type="Pfam" id="PF01656"/>
    </source>
</evidence>
<keyword evidence="11" id="KW-1185">Reference proteome</keyword>
<keyword evidence="7" id="KW-0169">Cobalamin biosynthesis</keyword>
<evidence type="ECO:0000256" key="4">
    <source>
        <dbReference type="ARBA" id="ARBA00022840"/>
    </source>
</evidence>
<dbReference type="InterPro" id="IPR027417">
    <property type="entry name" value="P-loop_NTPase"/>
</dbReference>
<feature type="active site" description="Nucleophile" evidence="7">
    <location>
        <position position="333"/>
    </location>
</feature>
<feature type="site" description="Increases nucleophilicity of active site Cys" evidence="7">
    <location>
        <position position="444"/>
    </location>
</feature>
<comment type="miscellaneous">
    <text evidence="7">The a and c carboxylates of cobyrinate are activated for nucleophilic attack via formation of a phosphorylated intermediate by ATP. CbiA catalyzes first the amidation of the c-carboxylate, and then that of the a-carboxylate.</text>
</comment>
<dbReference type="RefSeq" id="WP_091791342.1">
    <property type="nucleotide sequence ID" value="NZ_FNAF01000003.1"/>
</dbReference>
<dbReference type="OrthoDB" id="9764035at2"/>
<sequence>MATEFPRLMIAAIQGMSGKTTVTIGLLKALKDRGLRAQPYKKGPDYIDPSWATIASGVPCRNLDAIMMRDDQLIHSMCSQSDKADLAVVEGAMGIFDGFDIDGSNSSAELACLLDIPVILVVSGQRITRSVAALINGVVQFDQRIHIAGIILNRVARPRHLNIMTGSIEKYCNVPILGALPKGDDIKIPDRHLGLVPAGEETELLSRVDRLGELVEQHVDIDRILAIAKAAPPLADPLPTPPAVDLPVKPRIGVFRDRAFSFYYPENLEALVQQGADLVDVDAFADASVDELDGLYIGGGFPEVMAADLSANEALRRSVKRAADAGKPIYAECGGLMYLSRGIHTTEGFFPMCDVFPCEITMTKRPQGHGYAFQRITEANPFFTPGELIRGHEFHNSKVVWPPEIDPAEQAFGFQTERGKGLAVVNGITYDGLVYRNVLAGYHHYHAASDGRWAEEFVKMAFKQEHKC</sequence>